<keyword evidence="3" id="KW-1185">Reference proteome</keyword>
<evidence type="ECO:0000313" key="2">
    <source>
        <dbReference type="EMBL" id="MQL95450.1"/>
    </source>
</evidence>
<accession>A0A843VPG9</accession>
<dbReference type="EMBL" id="NMUH01001794">
    <property type="protein sequence ID" value="MQL95450.1"/>
    <property type="molecule type" value="Genomic_DNA"/>
</dbReference>
<dbReference type="AlphaFoldDB" id="A0A843VPG9"/>
<feature type="region of interest" description="Disordered" evidence="1">
    <location>
        <begin position="1"/>
        <end position="118"/>
    </location>
</feature>
<protein>
    <submittedName>
        <fullName evidence="2">Uncharacterized protein</fullName>
    </submittedName>
</protein>
<dbReference type="OrthoDB" id="2320933at2759"/>
<evidence type="ECO:0000256" key="1">
    <source>
        <dbReference type="SAM" id="MobiDB-lite"/>
    </source>
</evidence>
<sequence length="252" mass="27891">LTPSPLPYPTRRRGRVGSPREGKSGQPGRPPRVSRLAPPLKGRASRNRLALPSPCLAQPAGRVGRRPPAAHPLPAGRVPSPHRPVALAIALPCPRKRKSKQTTRRPDVRPPSPHCHGSPRDQFSPVCVILLAMSKGCSFSKSILRSWGGDRAKNNHKEEEESLTGLHRPFRPSRFKMANVVKKRLTSEAAAAASRDGGWRNQLRRPAHDGCCRRVAQIRALTSVLWVMLVSENLINVLADIENPLVYFFLRF</sequence>
<gene>
    <name evidence="2" type="ORF">Taro_028110</name>
</gene>
<feature type="compositionally biased region" description="Basic residues" evidence="1">
    <location>
        <begin position="94"/>
        <end position="103"/>
    </location>
</feature>
<dbReference type="Proteomes" id="UP000652761">
    <property type="component" value="Unassembled WGS sequence"/>
</dbReference>
<feature type="non-terminal residue" evidence="2">
    <location>
        <position position="1"/>
    </location>
</feature>
<proteinExistence type="predicted"/>
<name>A0A843VPG9_COLES</name>
<reference evidence="2" key="1">
    <citation type="submission" date="2017-07" db="EMBL/GenBank/DDBJ databases">
        <title>Taro Niue Genome Assembly and Annotation.</title>
        <authorList>
            <person name="Atibalentja N."/>
            <person name="Keating K."/>
            <person name="Fields C.J."/>
        </authorList>
    </citation>
    <scope>NUCLEOTIDE SEQUENCE</scope>
    <source>
        <strain evidence="2">Niue_2</strain>
        <tissue evidence="2">Leaf</tissue>
    </source>
</reference>
<organism evidence="2 3">
    <name type="scientific">Colocasia esculenta</name>
    <name type="common">Wild taro</name>
    <name type="synonym">Arum esculentum</name>
    <dbReference type="NCBI Taxonomy" id="4460"/>
    <lineage>
        <taxon>Eukaryota</taxon>
        <taxon>Viridiplantae</taxon>
        <taxon>Streptophyta</taxon>
        <taxon>Embryophyta</taxon>
        <taxon>Tracheophyta</taxon>
        <taxon>Spermatophyta</taxon>
        <taxon>Magnoliopsida</taxon>
        <taxon>Liliopsida</taxon>
        <taxon>Araceae</taxon>
        <taxon>Aroideae</taxon>
        <taxon>Colocasieae</taxon>
        <taxon>Colocasia</taxon>
    </lineage>
</organism>
<comment type="caution">
    <text evidence="2">The sequence shown here is derived from an EMBL/GenBank/DDBJ whole genome shotgun (WGS) entry which is preliminary data.</text>
</comment>
<evidence type="ECO:0000313" key="3">
    <source>
        <dbReference type="Proteomes" id="UP000652761"/>
    </source>
</evidence>